<organism evidence="1 2">
    <name type="scientific">Lasiodiplodia mahajangana</name>
    <dbReference type="NCBI Taxonomy" id="1108764"/>
    <lineage>
        <taxon>Eukaryota</taxon>
        <taxon>Fungi</taxon>
        <taxon>Dikarya</taxon>
        <taxon>Ascomycota</taxon>
        <taxon>Pezizomycotina</taxon>
        <taxon>Dothideomycetes</taxon>
        <taxon>Dothideomycetes incertae sedis</taxon>
        <taxon>Botryosphaeriales</taxon>
        <taxon>Botryosphaeriaceae</taxon>
        <taxon>Lasiodiplodia</taxon>
    </lineage>
</organism>
<sequence>MQSQHTLASGKGQTEMMKDYLARGPMTATERLVAQSGDIFRTPATSIKRAEELRGMEAYLNQLAKQVQGGNSNRGSSSSSSSS</sequence>
<accession>A0ACC2JRZ9</accession>
<proteinExistence type="predicted"/>
<dbReference type="EMBL" id="JAPUUL010000540">
    <property type="protein sequence ID" value="KAJ8130264.1"/>
    <property type="molecule type" value="Genomic_DNA"/>
</dbReference>
<evidence type="ECO:0000313" key="1">
    <source>
        <dbReference type="EMBL" id="KAJ8130264.1"/>
    </source>
</evidence>
<comment type="caution">
    <text evidence="1">The sequence shown here is derived from an EMBL/GenBank/DDBJ whole genome shotgun (WGS) entry which is preliminary data.</text>
</comment>
<protein>
    <submittedName>
        <fullName evidence="1">Uncharacterized protein</fullName>
    </submittedName>
</protein>
<gene>
    <name evidence="1" type="ORF">O1611_g3367</name>
</gene>
<keyword evidence="2" id="KW-1185">Reference proteome</keyword>
<dbReference type="Proteomes" id="UP001153332">
    <property type="component" value="Unassembled WGS sequence"/>
</dbReference>
<evidence type="ECO:0000313" key="2">
    <source>
        <dbReference type="Proteomes" id="UP001153332"/>
    </source>
</evidence>
<name>A0ACC2JRZ9_9PEZI</name>
<reference evidence="1" key="1">
    <citation type="submission" date="2022-12" db="EMBL/GenBank/DDBJ databases">
        <title>Genome Sequence of Lasiodiplodia mahajangana.</title>
        <authorList>
            <person name="Buettner E."/>
        </authorList>
    </citation>
    <scope>NUCLEOTIDE SEQUENCE</scope>
    <source>
        <strain evidence="1">VT137</strain>
    </source>
</reference>